<dbReference type="SMART" id="SM01121">
    <property type="entry name" value="Dak1_2"/>
    <property type="match status" value="1"/>
</dbReference>
<dbReference type="Pfam" id="PF21645">
    <property type="entry name" value="FakA-like_M"/>
    <property type="match status" value="1"/>
</dbReference>
<dbReference type="GO" id="GO:0006071">
    <property type="term" value="P:glycerol metabolic process"/>
    <property type="evidence" value="ECO:0007669"/>
    <property type="project" value="InterPro"/>
</dbReference>
<dbReference type="InterPro" id="IPR033470">
    <property type="entry name" value="FakA-like_C"/>
</dbReference>
<organism evidence="2">
    <name type="scientific">freshwater metagenome</name>
    <dbReference type="NCBI Taxonomy" id="449393"/>
    <lineage>
        <taxon>unclassified sequences</taxon>
        <taxon>metagenomes</taxon>
        <taxon>ecological metagenomes</taxon>
    </lineage>
</organism>
<evidence type="ECO:0000313" key="2">
    <source>
        <dbReference type="EMBL" id="CAB4546761.1"/>
    </source>
</evidence>
<gene>
    <name evidence="2" type="ORF">UFOPK1506_00164</name>
</gene>
<dbReference type="EMBL" id="CAEZSV010000016">
    <property type="protein sequence ID" value="CAB4546761.1"/>
    <property type="molecule type" value="Genomic_DNA"/>
</dbReference>
<dbReference type="Pfam" id="PF13684">
    <property type="entry name" value="FakA-like_C"/>
    <property type="match status" value="1"/>
</dbReference>
<dbReference type="PANTHER" id="PTHR33434:SF4">
    <property type="entry name" value="PHOSPHATASE PROTEIN"/>
    <property type="match status" value="1"/>
</dbReference>
<dbReference type="SUPFAM" id="SSF101473">
    <property type="entry name" value="DhaL-like"/>
    <property type="match status" value="1"/>
</dbReference>
<dbReference type="InterPro" id="IPR048394">
    <property type="entry name" value="FakA-like_M"/>
</dbReference>
<name>A0A6J6C5W8_9ZZZZ</name>
<dbReference type="GO" id="GO:0004371">
    <property type="term" value="F:glycerone kinase activity"/>
    <property type="evidence" value="ECO:0007669"/>
    <property type="project" value="InterPro"/>
</dbReference>
<evidence type="ECO:0000259" key="1">
    <source>
        <dbReference type="PROSITE" id="PS51480"/>
    </source>
</evidence>
<sequence length="522" mass="55344">MVHPELDVARFRAWLARARDEIARSRERLNAENLYPVADADTGSNLEATIRAAAEAVESESSDELQVVADAAAEGALHGAQGNSGVLLSQIFQGFADGLRENLPKAFALAHERALKAVADPKEGTILSVARAARDAVTNVSAWGSEVRRDGEVALAAWRAARASTLDSANNPPSEAARGTIDAGAHGIELIYRSLVAVLDGSSDAITDIPQQTRSAIQNQALAKSDGAYEVMYELSNISEMKIEQLRTKLASIGQSLLVVGEAKYWKVHVHTDYVEKSVEFAKEIGTPENIRITALELSGCESKRTLITVANGSGFSELMRDSGVNVIIAIDSRRVAPQEWVVAAGESSEIILIPHDLHGYESALDAAQVMTSQGKSVAVINSRSPLQALAAISSHSEGVESDFAQEVETMEAAAAGTLSVTIAYAPREMTCDGEVVKSGAVIALRDRAVIAHGSNLINVATEAIAKVITPTAELITLVTGAGVESAIVRELIARMQGAYPALEVTDYSGGQAWYPLLIGIE</sequence>
<protein>
    <submittedName>
        <fullName evidence="2">Unannotated protein</fullName>
    </submittedName>
</protein>
<dbReference type="PROSITE" id="PS51480">
    <property type="entry name" value="DHAL"/>
    <property type="match status" value="1"/>
</dbReference>
<dbReference type="PANTHER" id="PTHR33434">
    <property type="entry name" value="DEGV DOMAIN-CONTAINING PROTEIN DR_1986-RELATED"/>
    <property type="match status" value="1"/>
</dbReference>
<dbReference type="Pfam" id="PF02734">
    <property type="entry name" value="Dak2"/>
    <property type="match status" value="1"/>
</dbReference>
<feature type="domain" description="DhaL" evidence="1">
    <location>
        <begin position="9"/>
        <end position="197"/>
    </location>
</feature>
<dbReference type="SMART" id="SM01120">
    <property type="entry name" value="Dak2"/>
    <property type="match status" value="1"/>
</dbReference>
<reference evidence="2" key="1">
    <citation type="submission" date="2020-05" db="EMBL/GenBank/DDBJ databases">
        <authorList>
            <person name="Chiriac C."/>
            <person name="Salcher M."/>
            <person name="Ghai R."/>
            <person name="Kavagutti S V."/>
        </authorList>
    </citation>
    <scope>NUCLEOTIDE SEQUENCE</scope>
</reference>
<dbReference type="InterPro" id="IPR050270">
    <property type="entry name" value="DegV_domain_contain"/>
</dbReference>
<dbReference type="AlphaFoldDB" id="A0A6J6C5W8"/>
<dbReference type="InterPro" id="IPR004007">
    <property type="entry name" value="DhaL_dom"/>
</dbReference>
<proteinExistence type="predicted"/>
<accession>A0A6J6C5W8</accession>
<dbReference type="Gene3D" id="1.25.40.340">
    <property type="match status" value="1"/>
</dbReference>
<dbReference type="InterPro" id="IPR036117">
    <property type="entry name" value="DhaL_dom_sf"/>
</dbReference>